<sequence>MCGVHQPHYGDAVARLRVFSSGELEITCDCTPGCQEGSIVDSVLSLPQDFLSRFAFCLAVKDLTLMQSSVCCVFKACSFWLTTVFLFDDKLSPAAFEKHSGRETARKWKNNIWIIVNEERPGSVSAQKKSAKITMMLWRMCIGSALVFLMTECHVMMKRNEQAVEIVQKYSRSPDMYVFPIIDSSESLLLMSLLTYFKTH</sequence>
<evidence type="ECO:0000313" key="2">
    <source>
        <dbReference type="EMBL" id="MCD7452593.1"/>
    </source>
</evidence>
<dbReference type="Proteomes" id="UP000823775">
    <property type="component" value="Unassembled WGS sequence"/>
</dbReference>
<reference evidence="2 3" key="1">
    <citation type="journal article" date="2021" name="BMC Genomics">
        <title>Datura genome reveals duplications of psychoactive alkaloid biosynthetic genes and high mutation rate following tissue culture.</title>
        <authorList>
            <person name="Rajewski A."/>
            <person name="Carter-House D."/>
            <person name="Stajich J."/>
            <person name="Litt A."/>
        </authorList>
    </citation>
    <scope>NUCLEOTIDE SEQUENCE [LARGE SCALE GENOMIC DNA]</scope>
    <source>
        <strain evidence="2">AR-01</strain>
    </source>
</reference>
<gene>
    <name evidence="2" type="ORF">HAX54_017571</name>
</gene>
<name>A0ABS8S1A6_DATST</name>
<proteinExistence type="predicted"/>
<dbReference type="PANTHER" id="PTHR34053">
    <property type="entry name" value="PROTEIN ULTRAPETALA 1"/>
    <property type="match status" value="1"/>
</dbReference>
<evidence type="ECO:0000259" key="1">
    <source>
        <dbReference type="Pfam" id="PF23292"/>
    </source>
</evidence>
<organism evidence="2 3">
    <name type="scientific">Datura stramonium</name>
    <name type="common">Jimsonweed</name>
    <name type="synonym">Common thornapple</name>
    <dbReference type="NCBI Taxonomy" id="4076"/>
    <lineage>
        <taxon>Eukaryota</taxon>
        <taxon>Viridiplantae</taxon>
        <taxon>Streptophyta</taxon>
        <taxon>Embryophyta</taxon>
        <taxon>Tracheophyta</taxon>
        <taxon>Spermatophyta</taxon>
        <taxon>Magnoliopsida</taxon>
        <taxon>eudicotyledons</taxon>
        <taxon>Gunneridae</taxon>
        <taxon>Pentapetalae</taxon>
        <taxon>asterids</taxon>
        <taxon>lamiids</taxon>
        <taxon>Solanales</taxon>
        <taxon>Solanaceae</taxon>
        <taxon>Solanoideae</taxon>
        <taxon>Datureae</taxon>
        <taxon>Datura</taxon>
    </lineage>
</organism>
<keyword evidence="3" id="KW-1185">Reference proteome</keyword>
<dbReference type="InterPro" id="IPR057011">
    <property type="entry name" value="ULT1/2_SAND"/>
</dbReference>
<comment type="caution">
    <text evidence="2">The sequence shown here is derived from an EMBL/GenBank/DDBJ whole genome shotgun (WGS) entry which is preliminary data.</text>
</comment>
<dbReference type="PANTHER" id="PTHR34053:SF1">
    <property type="entry name" value="PROTEIN ULTRAPETALA 1"/>
    <property type="match status" value="1"/>
</dbReference>
<dbReference type="Pfam" id="PF23292">
    <property type="entry name" value="SAND_ULT1"/>
    <property type="match status" value="2"/>
</dbReference>
<dbReference type="InterPro" id="IPR020533">
    <property type="entry name" value="Developmental_reg_ULTRAPETALA"/>
</dbReference>
<protein>
    <recommendedName>
        <fullName evidence="1">ULTRAPETALA1/2 SAND domain-containing protein</fullName>
    </recommendedName>
</protein>
<feature type="domain" description="ULTRAPETALA1/2 SAND" evidence="1">
    <location>
        <begin position="88"/>
        <end position="119"/>
    </location>
</feature>
<feature type="domain" description="ULTRAPETALA1/2 SAND" evidence="1">
    <location>
        <begin position="1"/>
        <end position="39"/>
    </location>
</feature>
<evidence type="ECO:0000313" key="3">
    <source>
        <dbReference type="Proteomes" id="UP000823775"/>
    </source>
</evidence>
<accession>A0ABS8S1A6</accession>
<dbReference type="EMBL" id="JACEIK010000217">
    <property type="protein sequence ID" value="MCD7452593.1"/>
    <property type="molecule type" value="Genomic_DNA"/>
</dbReference>